<name>A0A348AMQ5_9FIRM</name>
<reference evidence="7 8" key="1">
    <citation type="journal article" date="2018" name="Int. J. Syst. Evol. Microbiol.">
        <title>Methylomusa anaerophila gen. nov., sp. nov., an anaerobic methanol-utilizing bacterium isolated from a microbial fuel cell.</title>
        <authorList>
            <person name="Amano N."/>
            <person name="Yamamuro A."/>
            <person name="Miyahara M."/>
            <person name="Kouzuma A."/>
            <person name="Abe T."/>
            <person name="Watanabe K."/>
        </authorList>
    </citation>
    <scope>NUCLEOTIDE SEQUENCE [LARGE SCALE GENOMIC DNA]</scope>
    <source>
        <strain evidence="7 8">MMFC1</strain>
    </source>
</reference>
<dbReference type="CDD" id="cd05300">
    <property type="entry name" value="2-Hacid_dh_1"/>
    <property type="match status" value="1"/>
</dbReference>
<dbReference type="EC" id="1.1.1.310" evidence="7"/>
<keyword evidence="3" id="KW-0520">NAD</keyword>
<dbReference type="OrthoDB" id="9805416at2"/>
<dbReference type="SUPFAM" id="SSF51735">
    <property type="entry name" value="NAD(P)-binding Rossmann-fold domains"/>
    <property type="match status" value="1"/>
</dbReference>
<evidence type="ECO:0000259" key="5">
    <source>
        <dbReference type="Pfam" id="PF00389"/>
    </source>
</evidence>
<evidence type="ECO:0000256" key="1">
    <source>
        <dbReference type="ARBA" id="ARBA00005854"/>
    </source>
</evidence>
<proteinExistence type="inferred from homology"/>
<organism evidence="7 8">
    <name type="scientific">Methylomusa anaerophila</name>
    <dbReference type="NCBI Taxonomy" id="1930071"/>
    <lineage>
        <taxon>Bacteria</taxon>
        <taxon>Bacillati</taxon>
        <taxon>Bacillota</taxon>
        <taxon>Negativicutes</taxon>
        <taxon>Selenomonadales</taxon>
        <taxon>Sporomusaceae</taxon>
        <taxon>Methylomusa</taxon>
    </lineage>
</organism>
<keyword evidence="8" id="KW-1185">Reference proteome</keyword>
<dbReference type="Pfam" id="PF02826">
    <property type="entry name" value="2-Hacid_dh_C"/>
    <property type="match status" value="1"/>
</dbReference>
<feature type="domain" description="D-isomer specific 2-hydroxyacid dehydrogenase catalytic" evidence="5">
    <location>
        <begin position="6"/>
        <end position="312"/>
    </location>
</feature>
<evidence type="ECO:0000256" key="2">
    <source>
        <dbReference type="ARBA" id="ARBA00023002"/>
    </source>
</evidence>
<keyword evidence="2 4" id="KW-0560">Oxidoreductase</keyword>
<protein>
    <submittedName>
        <fullName evidence="7">(S)-sulfolactate dehydrogenase</fullName>
        <ecNumber evidence="7">1.1.1.310</ecNumber>
    </submittedName>
</protein>
<evidence type="ECO:0000313" key="8">
    <source>
        <dbReference type="Proteomes" id="UP000276437"/>
    </source>
</evidence>
<dbReference type="InterPro" id="IPR036291">
    <property type="entry name" value="NAD(P)-bd_dom_sf"/>
</dbReference>
<dbReference type="AlphaFoldDB" id="A0A348AMQ5"/>
<evidence type="ECO:0000256" key="3">
    <source>
        <dbReference type="ARBA" id="ARBA00023027"/>
    </source>
</evidence>
<evidence type="ECO:0000259" key="6">
    <source>
        <dbReference type="Pfam" id="PF02826"/>
    </source>
</evidence>
<dbReference type="EMBL" id="AP018449">
    <property type="protein sequence ID" value="BBB92353.1"/>
    <property type="molecule type" value="Genomic_DNA"/>
</dbReference>
<accession>A0A348AMQ5</accession>
<dbReference type="KEGG" id="mana:MAMMFC1_03046"/>
<dbReference type="InterPro" id="IPR006140">
    <property type="entry name" value="D-isomer_DH_NAD-bd"/>
</dbReference>
<comment type="similarity">
    <text evidence="1 4">Belongs to the D-isomer specific 2-hydroxyacid dehydrogenase family.</text>
</comment>
<sequence length="318" mass="35625">MPELNILVLNNLAERHLRAITDVEPNIQVIISNTANAAQYIKDTDILVTWGGADTQPLYLQARRLKWIHALSAGVENLLFPEIQKSDIILTNSKGIHGIPVSEHVLAMILSFTRGLNLSARYQTEQKWQRAPLDEIFEKTIGIIGLGSIGREIAKKSKALGMHVLAYKQQVTTELFVDKLYPADNQNLRDMLSRSDFVVVALPLTEATKELICLEHFQCMKPSAYFFNIARGSIVKEADLILALEQKIIQGAGLDVFEKEPLPDTSPLWNMPNVIITPHIAALSPAYLDRALKLFVDNLTRFTQGRDMLNVIDKAKGY</sequence>
<dbReference type="Gene3D" id="3.40.50.720">
    <property type="entry name" value="NAD(P)-binding Rossmann-like Domain"/>
    <property type="match status" value="2"/>
</dbReference>
<dbReference type="SUPFAM" id="SSF52283">
    <property type="entry name" value="Formate/glycerate dehydrogenase catalytic domain-like"/>
    <property type="match status" value="1"/>
</dbReference>
<gene>
    <name evidence="7" type="primary">slcC</name>
    <name evidence="7" type="ORF">MAMMFC1_03046</name>
</gene>
<dbReference type="GO" id="GO:0051287">
    <property type="term" value="F:NAD binding"/>
    <property type="evidence" value="ECO:0007669"/>
    <property type="project" value="InterPro"/>
</dbReference>
<dbReference type="FunFam" id="3.40.50.720:FF:000363">
    <property type="entry name" value="D-isomer specific 2-hydroxyacid dehydrogenase"/>
    <property type="match status" value="1"/>
</dbReference>
<dbReference type="RefSeq" id="WP_126309251.1">
    <property type="nucleotide sequence ID" value="NZ_AP018449.1"/>
</dbReference>
<dbReference type="PANTHER" id="PTHR43333:SF1">
    <property type="entry name" value="D-ISOMER SPECIFIC 2-HYDROXYACID DEHYDROGENASE NAD-BINDING DOMAIN-CONTAINING PROTEIN"/>
    <property type="match status" value="1"/>
</dbReference>
<dbReference type="PANTHER" id="PTHR43333">
    <property type="entry name" value="2-HACID_DH_C DOMAIN-CONTAINING PROTEIN"/>
    <property type="match status" value="1"/>
</dbReference>
<evidence type="ECO:0000256" key="4">
    <source>
        <dbReference type="RuleBase" id="RU003719"/>
    </source>
</evidence>
<feature type="domain" description="D-isomer specific 2-hydroxyacid dehydrogenase NAD-binding" evidence="6">
    <location>
        <begin position="106"/>
        <end position="281"/>
    </location>
</feature>
<dbReference type="GO" id="GO:0102155">
    <property type="term" value="F:S-sulfolactate dehydrogenase activity"/>
    <property type="evidence" value="ECO:0007669"/>
    <property type="project" value="UniProtKB-EC"/>
</dbReference>
<dbReference type="InterPro" id="IPR006139">
    <property type="entry name" value="D-isomer_2_OHA_DH_cat_dom"/>
</dbReference>
<dbReference type="Pfam" id="PF00389">
    <property type="entry name" value="2-Hacid_dh"/>
    <property type="match status" value="1"/>
</dbReference>
<evidence type="ECO:0000313" key="7">
    <source>
        <dbReference type="EMBL" id="BBB92353.1"/>
    </source>
</evidence>
<dbReference type="Proteomes" id="UP000276437">
    <property type="component" value="Chromosome"/>
</dbReference>